<evidence type="ECO:0000256" key="3">
    <source>
        <dbReference type="ARBA" id="ARBA00022946"/>
    </source>
</evidence>
<dbReference type="PANTHER" id="PTHR13126:SF0">
    <property type="entry name" value="ATP SYNTHASE MITOCHONDRIAL F1 COMPLEX ASSEMBLY FACTOR 1"/>
    <property type="match status" value="1"/>
</dbReference>
<accession>A0A2V3J2E0</accession>
<name>A0A2V3J2E0_9FLOR</name>
<dbReference type="InterPro" id="IPR010591">
    <property type="entry name" value="ATP11"/>
</dbReference>
<comment type="caution">
    <text evidence="5">The sequence shown here is derived from an EMBL/GenBank/DDBJ whole genome shotgun (WGS) entry which is preliminary data.</text>
</comment>
<keyword evidence="3" id="KW-0809">Transit peptide</keyword>
<dbReference type="GO" id="GO:0005739">
    <property type="term" value="C:mitochondrion"/>
    <property type="evidence" value="ECO:0007669"/>
    <property type="project" value="UniProtKB-SubCell"/>
</dbReference>
<evidence type="ECO:0000256" key="1">
    <source>
        <dbReference type="ARBA" id="ARBA00004173"/>
    </source>
</evidence>
<organism evidence="5 6">
    <name type="scientific">Gracilariopsis chorda</name>
    <dbReference type="NCBI Taxonomy" id="448386"/>
    <lineage>
        <taxon>Eukaryota</taxon>
        <taxon>Rhodophyta</taxon>
        <taxon>Florideophyceae</taxon>
        <taxon>Rhodymeniophycidae</taxon>
        <taxon>Gracilariales</taxon>
        <taxon>Gracilariaceae</taxon>
        <taxon>Gracilariopsis</taxon>
    </lineage>
</organism>
<protein>
    <submittedName>
        <fullName evidence="5">Uncharacterized protein</fullName>
    </submittedName>
</protein>
<comment type="similarity">
    <text evidence="2">Belongs to the ATP11 family.</text>
</comment>
<sequence length="91" mass="10688">MTYLEDYKKNPNNAQPYMTITLFDDMLETKQLALLRGEVVNVLTTEEARRLVNLLKRYYLGRGRDYDMVVAFNEQSEKFDFNSVLRTANIA</sequence>
<gene>
    <name evidence="5" type="ORF">BWQ96_01737</name>
</gene>
<keyword evidence="6" id="KW-1185">Reference proteome</keyword>
<keyword evidence="4" id="KW-0496">Mitochondrion</keyword>
<reference evidence="5 6" key="1">
    <citation type="journal article" date="2018" name="Mol. Biol. Evol.">
        <title>Analysis of the draft genome of the red seaweed Gracilariopsis chorda provides insights into genome size evolution in Rhodophyta.</title>
        <authorList>
            <person name="Lee J."/>
            <person name="Yang E.C."/>
            <person name="Graf L."/>
            <person name="Yang J.H."/>
            <person name="Qiu H."/>
            <person name="Zel Zion U."/>
            <person name="Chan C.X."/>
            <person name="Stephens T.G."/>
            <person name="Weber A.P.M."/>
            <person name="Boo G.H."/>
            <person name="Boo S.M."/>
            <person name="Kim K.M."/>
            <person name="Shin Y."/>
            <person name="Jung M."/>
            <person name="Lee S.J."/>
            <person name="Yim H.S."/>
            <person name="Lee J.H."/>
            <person name="Bhattacharya D."/>
            <person name="Yoon H.S."/>
        </authorList>
    </citation>
    <scope>NUCLEOTIDE SEQUENCE [LARGE SCALE GENOMIC DNA]</scope>
    <source>
        <strain evidence="5 6">SKKU-2015</strain>
        <tissue evidence="5">Whole body</tissue>
    </source>
</reference>
<dbReference type="EMBL" id="NBIV01000013">
    <property type="protein sequence ID" value="PXF48568.1"/>
    <property type="molecule type" value="Genomic_DNA"/>
</dbReference>
<evidence type="ECO:0000256" key="4">
    <source>
        <dbReference type="ARBA" id="ARBA00023128"/>
    </source>
</evidence>
<dbReference type="AlphaFoldDB" id="A0A2V3J2E0"/>
<dbReference type="Pfam" id="PF06644">
    <property type="entry name" value="ATP11"/>
    <property type="match status" value="1"/>
</dbReference>
<evidence type="ECO:0000313" key="5">
    <source>
        <dbReference type="EMBL" id="PXF48568.1"/>
    </source>
</evidence>
<comment type="subcellular location">
    <subcellularLocation>
        <location evidence="1">Mitochondrion</location>
    </subcellularLocation>
</comment>
<dbReference type="STRING" id="448386.A0A2V3J2E0"/>
<evidence type="ECO:0000256" key="2">
    <source>
        <dbReference type="ARBA" id="ARBA00009116"/>
    </source>
</evidence>
<dbReference type="GO" id="GO:0033615">
    <property type="term" value="P:mitochondrial proton-transporting ATP synthase complex assembly"/>
    <property type="evidence" value="ECO:0007669"/>
    <property type="project" value="TreeGrafter"/>
</dbReference>
<dbReference type="Proteomes" id="UP000247409">
    <property type="component" value="Unassembled WGS sequence"/>
</dbReference>
<dbReference type="OrthoDB" id="4125at2759"/>
<dbReference type="PANTHER" id="PTHR13126">
    <property type="entry name" value="CHAPERONE ATP11"/>
    <property type="match status" value="1"/>
</dbReference>
<proteinExistence type="inferred from homology"/>
<evidence type="ECO:0000313" key="6">
    <source>
        <dbReference type="Proteomes" id="UP000247409"/>
    </source>
</evidence>